<dbReference type="PANTHER" id="PTHR43390">
    <property type="entry name" value="SIGNAL PEPTIDASE I"/>
    <property type="match status" value="1"/>
</dbReference>
<dbReference type="PROSITE" id="PS00760">
    <property type="entry name" value="SPASE_I_2"/>
    <property type="match status" value="1"/>
</dbReference>
<dbReference type="Pfam" id="PF10502">
    <property type="entry name" value="Peptidase_S26"/>
    <property type="match status" value="1"/>
</dbReference>
<proteinExistence type="inferred from homology"/>
<dbReference type="InterPro" id="IPR000223">
    <property type="entry name" value="Pept_S26A_signal_pept_1"/>
</dbReference>
<dbReference type="SUPFAM" id="SSF51306">
    <property type="entry name" value="LexA/Signal peptidase"/>
    <property type="match status" value="1"/>
</dbReference>
<dbReference type="InterPro" id="IPR019533">
    <property type="entry name" value="Peptidase_S26"/>
</dbReference>
<dbReference type="GO" id="GO:0006465">
    <property type="term" value="P:signal peptide processing"/>
    <property type="evidence" value="ECO:0007669"/>
    <property type="project" value="InterPro"/>
</dbReference>
<feature type="domain" description="Peptidase S26" evidence="7">
    <location>
        <begin position="35"/>
        <end position="189"/>
    </location>
</feature>
<dbReference type="GO" id="GO:0009003">
    <property type="term" value="F:signal peptidase activity"/>
    <property type="evidence" value="ECO:0007669"/>
    <property type="project" value="UniProtKB-EC"/>
</dbReference>
<dbReference type="EMBL" id="VSSQ01016943">
    <property type="protein sequence ID" value="MPM58769.1"/>
    <property type="molecule type" value="Genomic_DNA"/>
</dbReference>
<keyword evidence="6" id="KW-0472">Membrane</keyword>
<name>A0A645B054_9ZZZZ</name>
<evidence type="ECO:0000313" key="8">
    <source>
        <dbReference type="EMBL" id="MPM58769.1"/>
    </source>
</evidence>
<organism evidence="8">
    <name type="scientific">bioreactor metagenome</name>
    <dbReference type="NCBI Taxonomy" id="1076179"/>
    <lineage>
        <taxon>unclassified sequences</taxon>
        <taxon>metagenomes</taxon>
        <taxon>ecological metagenomes</taxon>
    </lineage>
</organism>
<dbReference type="NCBIfam" id="TIGR02227">
    <property type="entry name" value="sigpep_I_bact"/>
    <property type="match status" value="1"/>
</dbReference>
<comment type="catalytic activity">
    <reaction evidence="1">
        <text>Cleavage of hydrophobic, N-terminal signal or leader sequences from secreted and periplasmic proteins.</text>
        <dbReference type="EC" id="3.4.21.89"/>
    </reaction>
</comment>
<comment type="similarity">
    <text evidence="2">Belongs to the peptidase S26 family.</text>
</comment>
<evidence type="ECO:0000256" key="4">
    <source>
        <dbReference type="ARBA" id="ARBA00022670"/>
    </source>
</evidence>
<dbReference type="InterPro" id="IPR019758">
    <property type="entry name" value="Pept_S26A_signal_pept_1_CS"/>
</dbReference>
<dbReference type="AlphaFoldDB" id="A0A645B054"/>
<evidence type="ECO:0000256" key="6">
    <source>
        <dbReference type="SAM" id="Phobius"/>
    </source>
</evidence>
<accession>A0A645B054</accession>
<dbReference type="PANTHER" id="PTHR43390:SF1">
    <property type="entry name" value="CHLOROPLAST PROCESSING PEPTIDASE"/>
    <property type="match status" value="1"/>
</dbReference>
<dbReference type="Gene3D" id="2.10.109.10">
    <property type="entry name" value="Umud Fragment, subunit A"/>
    <property type="match status" value="1"/>
</dbReference>
<dbReference type="InterPro" id="IPR019756">
    <property type="entry name" value="Pept_S26A_signal_pept_1_Ser-AS"/>
</dbReference>
<dbReference type="GO" id="GO:0004252">
    <property type="term" value="F:serine-type endopeptidase activity"/>
    <property type="evidence" value="ECO:0007669"/>
    <property type="project" value="InterPro"/>
</dbReference>
<feature type="transmembrane region" description="Helical" evidence="6">
    <location>
        <begin position="36"/>
        <end position="54"/>
    </location>
</feature>
<evidence type="ECO:0000256" key="3">
    <source>
        <dbReference type="ARBA" id="ARBA00013208"/>
    </source>
</evidence>
<gene>
    <name evidence="8" type="ORF">SDC9_105602</name>
</gene>
<sequence length="203" mass="23236">MKRRTFTPDQIKYLRDRAEEQYENMRGSRAYRNVEFFIYILIVVLTALSIRSFLAEPIRVDGDSMIPTLINNEDMLVEKVSYWFQDPTRGDMVICFYPGYTESCVKRVIGLPGETVSITDGLIYIDGTALDESDYWTGEIIGNMDPVTVGAREVFVVGDNRNGSKDSRNPYVGCIPYSKVVGRVIAVVWPFSTFRTFERVNYS</sequence>
<evidence type="ECO:0000259" key="7">
    <source>
        <dbReference type="Pfam" id="PF10502"/>
    </source>
</evidence>
<dbReference type="GO" id="GO:0016020">
    <property type="term" value="C:membrane"/>
    <property type="evidence" value="ECO:0007669"/>
    <property type="project" value="InterPro"/>
</dbReference>
<keyword evidence="6" id="KW-1133">Transmembrane helix</keyword>
<dbReference type="InterPro" id="IPR019757">
    <property type="entry name" value="Pept_S26A_signal_pept_1_Lys-AS"/>
</dbReference>
<dbReference type="PRINTS" id="PR00727">
    <property type="entry name" value="LEADERPTASE"/>
</dbReference>
<keyword evidence="6" id="KW-0812">Transmembrane</keyword>
<reference evidence="8" key="1">
    <citation type="submission" date="2019-08" db="EMBL/GenBank/DDBJ databases">
        <authorList>
            <person name="Kucharzyk K."/>
            <person name="Murdoch R.W."/>
            <person name="Higgins S."/>
            <person name="Loffler F."/>
        </authorList>
    </citation>
    <scope>NUCLEOTIDE SEQUENCE</scope>
</reference>
<dbReference type="CDD" id="cd06530">
    <property type="entry name" value="S26_SPase_I"/>
    <property type="match status" value="1"/>
</dbReference>
<dbReference type="InterPro" id="IPR036286">
    <property type="entry name" value="LexA/Signal_pep-like_sf"/>
</dbReference>
<keyword evidence="5" id="KW-0378">Hydrolase</keyword>
<evidence type="ECO:0000256" key="2">
    <source>
        <dbReference type="ARBA" id="ARBA00009370"/>
    </source>
</evidence>
<comment type="caution">
    <text evidence="8">The sequence shown here is derived from an EMBL/GenBank/DDBJ whole genome shotgun (WGS) entry which is preliminary data.</text>
</comment>
<keyword evidence="4" id="KW-0645">Protease</keyword>
<dbReference type="EC" id="3.4.21.89" evidence="3"/>
<dbReference type="PROSITE" id="PS00761">
    <property type="entry name" value="SPASE_I_3"/>
    <property type="match status" value="1"/>
</dbReference>
<evidence type="ECO:0000256" key="5">
    <source>
        <dbReference type="ARBA" id="ARBA00022801"/>
    </source>
</evidence>
<protein>
    <recommendedName>
        <fullName evidence="3">signal peptidase I</fullName>
        <ecNumber evidence="3">3.4.21.89</ecNumber>
    </recommendedName>
</protein>
<dbReference type="PROSITE" id="PS00501">
    <property type="entry name" value="SPASE_I_1"/>
    <property type="match status" value="1"/>
</dbReference>
<evidence type="ECO:0000256" key="1">
    <source>
        <dbReference type="ARBA" id="ARBA00000677"/>
    </source>
</evidence>